<organism evidence="4 5">
    <name type="scientific">Physocladia obscura</name>
    <dbReference type="NCBI Taxonomy" id="109957"/>
    <lineage>
        <taxon>Eukaryota</taxon>
        <taxon>Fungi</taxon>
        <taxon>Fungi incertae sedis</taxon>
        <taxon>Chytridiomycota</taxon>
        <taxon>Chytridiomycota incertae sedis</taxon>
        <taxon>Chytridiomycetes</taxon>
        <taxon>Chytridiales</taxon>
        <taxon>Chytriomycetaceae</taxon>
        <taxon>Physocladia</taxon>
    </lineage>
</organism>
<keyword evidence="5" id="KW-1185">Reference proteome</keyword>
<dbReference type="CDD" id="cd14376">
    <property type="entry name" value="CUE_AUP1_AMFR_like"/>
    <property type="match status" value="1"/>
</dbReference>
<dbReference type="PROSITE" id="PS51140">
    <property type="entry name" value="CUE"/>
    <property type="match status" value="1"/>
</dbReference>
<feature type="compositionally biased region" description="Acidic residues" evidence="2">
    <location>
        <begin position="557"/>
        <end position="567"/>
    </location>
</feature>
<feature type="region of interest" description="Disordered" evidence="2">
    <location>
        <begin position="529"/>
        <end position="567"/>
    </location>
</feature>
<name>A0AAD5SRA3_9FUNG</name>
<feature type="compositionally biased region" description="Basic and acidic residues" evidence="2">
    <location>
        <begin position="266"/>
        <end position="279"/>
    </location>
</feature>
<feature type="non-terminal residue" evidence="4">
    <location>
        <position position="567"/>
    </location>
</feature>
<proteinExistence type="predicted"/>
<feature type="compositionally biased region" description="Polar residues" evidence="2">
    <location>
        <begin position="530"/>
        <end position="539"/>
    </location>
</feature>
<evidence type="ECO:0000259" key="3">
    <source>
        <dbReference type="PROSITE" id="PS51140"/>
    </source>
</evidence>
<feature type="region of interest" description="Disordered" evidence="2">
    <location>
        <begin position="242"/>
        <end position="279"/>
    </location>
</feature>
<feature type="domain" description="CUE" evidence="3">
    <location>
        <begin position="484"/>
        <end position="526"/>
    </location>
</feature>
<accession>A0AAD5SRA3</accession>
<feature type="coiled-coil region" evidence="1">
    <location>
        <begin position="322"/>
        <end position="370"/>
    </location>
</feature>
<keyword evidence="1" id="KW-0175">Coiled coil</keyword>
<dbReference type="EMBL" id="JADGJH010003051">
    <property type="protein sequence ID" value="KAJ3093504.1"/>
    <property type="molecule type" value="Genomic_DNA"/>
</dbReference>
<dbReference type="GO" id="GO:0043130">
    <property type="term" value="F:ubiquitin binding"/>
    <property type="evidence" value="ECO:0007669"/>
    <property type="project" value="InterPro"/>
</dbReference>
<protein>
    <recommendedName>
        <fullName evidence="3">CUE domain-containing protein</fullName>
    </recommendedName>
</protein>
<feature type="compositionally biased region" description="Basic and acidic residues" evidence="2">
    <location>
        <begin position="245"/>
        <end position="257"/>
    </location>
</feature>
<dbReference type="Gene3D" id="1.10.8.10">
    <property type="entry name" value="DNA helicase RuvA subunit, C-terminal domain"/>
    <property type="match status" value="1"/>
</dbReference>
<dbReference type="AlphaFoldDB" id="A0AAD5SRA3"/>
<evidence type="ECO:0000313" key="5">
    <source>
        <dbReference type="Proteomes" id="UP001211907"/>
    </source>
</evidence>
<comment type="caution">
    <text evidence="4">The sequence shown here is derived from an EMBL/GenBank/DDBJ whole genome shotgun (WGS) entry which is preliminary data.</text>
</comment>
<dbReference type="Proteomes" id="UP001211907">
    <property type="component" value="Unassembled WGS sequence"/>
</dbReference>
<reference evidence="4" key="1">
    <citation type="submission" date="2020-05" db="EMBL/GenBank/DDBJ databases">
        <title>Phylogenomic resolution of chytrid fungi.</title>
        <authorList>
            <person name="Stajich J.E."/>
            <person name="Amses K."/>
            <person name="Simmons R."/>
            <person name="Seto K."/>
            <person name="Myers J."/>
            <person name="Bonds A."/>
            <person name="Quandt C.A."/>
            <person name="Barry K."/>
            <person name="Liu P."/>
            <person name="Grigoriev I."/>
            <person name="Longcore J.E."/>
            <person name="James T.Y."/>
        </authorList>
    </citation>
    <scope>NUCLEOTIDE SEQUENCE</scope>
    <source>
        <strain evidence="4">JEL0513</strain>
    </source>
</reference>
<dbReference type="Pfam" id="PF02845">
    <property type="entry name" value="CUE"/>
    <property type="match status" value="1"/>
</dbReference>
<feature type="coiled-coil region" evidence="1">
    <location>
        <begin position="403"/>
        <end position="434"/>
    </location>
</feature>
<dbReference type="SMART" id="SM00546">
    <property type="entry name" value="CUE"/>
    <property type="match status" value="1"/>
</dbReference>
<sequence length="567" mass="61553">YQVNCPSDTTDFATAQKYETDNCNAAAEFAPTGTTTIWVVQQQTLTSFVGGAASTTSKTTTKGGQASKANKNLKSYFVLAIGAAGFTSLEAWICGNILWGHVAINHENKGRRTKKKQLRMSSESKQVAELQERLAEALEAMAEKERDLIMAAEFGQSLVAANTRLQQQLAEVSAGGGIAGGDDGEQTEKTAERQIQALTRQTQTLTQDLRTALLDHKRSEAEHAKQVRLLEADLDSLAAQLASASKEKEKEKDKEPPSDAPSAAAKEAKDPAESAESARENASLLQIDLLKAEVDRLAVAKKDVDKALHATSAALQESVVRLHDQEDRLQAAQAMRQEFERRGVLIVQLKEQIEDLRAQLDERAEADQLEGFTQNNSAANAAGDRLKINDNWEWTPWLESVKHKAWERNITGLREEVEDLRRHREEAYNKLKAEMDGYMAKFVGALPESVLAVAQAVGVPIATGLGQVPELLSNANNALGPKVSVEQKVETVAAVFPNVPRDAIERDLSATRSVRLTIENILSGFVSPSAAGNTASASEKTADDLAGSGLEFSVANPEEEVEEGEEE</sequence>
<gene>
    <name evidence="4" type="ORF">HK100_006578</name>
</gene>
<evidence type="ECO:0000256" key="2">
    <source>
        <dbReference type="SAM" id="MobiDB-lite"/>
    </source>
</evidence>
<evidence type="ECO:0000256" key="1">
    <source>
        <dbReference type="SAM" id="Coils"/>
    </source>
</evidence>
<feature type="coiled-coil region" evidence="1">
    <location>
        <begin position="120"/>
        <end position="148"/>
    </location>
</feature>
<evidence type="ECO:0000313" key="4">
    <source>
        <dbReference type="EMBL" id="KAJ3093504.1"/>
    </source>
</evidence>
<dbReference type="InterPro" id="IPR003892">
    <property type="entry name" value="CUE"/>
</dbReference>